<keyword evidence="7" id="KW-0833">Ubl conjugation pathway</keyword>
<feature type="domain" description="RING-type" evidence="10">
    <location>
        <begin position="1"/>
        <end position="118"/>
    </location>
</feature>
<keyword evidence="8" id="KW-0862">Zinc</keyword>
<protein>
    <recommendedName>
        <fullName evidence="2">RBR-type E3 ubiquitin transferase</fullName>
        <ecNumber evidence="2">2.3.2.31</ecNumber>
    </recommendedName>
</protein>
<dbReference type="Pfam" id="PF22191">
    <property type="entry name" value="IBR_1"/>
    <property type="match status" value="1"/>
</dbReference>
<keyword evidence="4" id="KW-0479">Metal-binding</keyword>
<proteinExistence type="predicted"/>
<evidence type="ECO:0000256" key="2">
    <source>
        <dbReference type="ARBA" id="ARBA00012251"/>
    </source>
</evidence>
<dbReference type="PROSITE" id="PS00518">
    <property type="entry name" value="ZF_RING_1"/>
    <property type="match status" value="1"/>
</dbReference>
<dbReference type="InterPro" id="IPR002867">
    <property type="entry name" value="IBR_dom"/>
</dbReference>
<dbReference type="GO" id="GO:0016567">
    <property type="term" value="P:protein ubiquitination"/>
    <property type="evidence" value="ECO:0007669"/>
    <property type="project" value="InterPro"/>
</dbReference>
<sequence length="212" mass="24447">MSVDMNSPGSDSNEEDYGPNCEEEEEEDEDPGDTEDYYVGAADCTTIRKRLRKCADDSEMANYISTYTKDSPKCNICIEKNGGCNHVQCSKCKHDFCWMCLGDWETHSREGLEQSGDLDGLAIQNAAKLLAKCLYSLWYTYPYAYYMGSGPRKKLFDYQQAQLEAEIESLSWKVEHVESYGRWDLENQMHIAEQQRRNLGRDHVELTSFQDF</sequence>
<evidence type="ECO:0000256" key="1">
    <source>
        <dbReference type="ARBA" id="ARBA00001798"/>
    </source>
</evidence>
<evidence type="ECO:0000259" key="10">
    <source>
        <dbReference type="PROSITE" id="PS51873"/>
    </source>
</evidence>
<comment type="catalytic activity">
    <reaction evidence="1">
        <text>[E2 ubiquitin-conjugating enzyme]-S-ubiquitinyl-L-cysteine + [acceptor protein]-L-lysine = [E2 ubiquitin-conjugating enzyme]-L-cysteine + [acceptor protein]-N(6)-ubiquitinyl-L-lysine.</text>
        <dbReference type="EC" id="2.3.2.31"/>
    </reaction>
</comment>
<name>A0A091E4Y5_FUKDA</name>
<evidence type="ECO:0000256" key="5">
    <source>
        <dbReference type="ARBA" id="ARBA00022737"/>
    </source>
</evidence>
<dbReference type="InterPro" id="IPR017907">
    <property type="entry name" value="Znf_RING_CS"/>
</dbReference>
<feature type="compositionally biased region" description="Acidic residues" evidence="9">
    <location>
        <begin position="12"/>
        <end position="35"/>
    </location>
</feature>
<evidence type="ECO:0000256" key="4">
    <source>
        <dbReference type="ARBA" id="ARBA00022723"/>
    </source>
</evidence>
<dbReference type="GO" id="GO:0008270">
    <property type="term" value="F:zinc ion binding"/>
    <property type="evidence" value="ECO:0007669"/>
    <property type="project" value="UniProtKB-KW"/>
</dbReference>
<keyword evidence="12" id="KW-1185">Reference proteome</keyword>
<feature type="compositionally biased region" description="Polar residues" evidence="9">
    <location>
        <begin position="1"/>
        <end position="11"/>
    </location>
</feature>
<gene>
    <name evidence="11" type="ORF">H920_00161</name>
</gene>
<accession>A0A091E4Y5</accession>
<keyword evidence="3" id="KW-0808">Transferase</keyword>
<evidence type="ECO:0000256" key="7">
    <source>
        <dbReference type="ARBA" id="ARBA00022786"/>
    </source>
</evidence>
<evidence type="ECO:0000313" key="12">
    <source>
        <dbReference type="Proteomes" id="UP000028990"/>
    </source>
</evidence>
<organism evidence="11 12">
    <name type="scientific">Fukomys damarensis</name>
    <name type="common">Damaraland mole rat</name>
    <name type="synonym">Cryptomys damarensis</name>
    <dbReference type="NCBI Taxonomy" id="885580"/>
    <lineage>
        <taxon>Eukaryota</taxon>
        <taxon>Metazoa</taxon>
        <taxon>Chordata</taxon>
        <taxon>Craniata</taxon>
        <taxon>Vertebrata</taxon>
        <taxon>Euteleostomi</taxon>
        <taxon>Mammalia</taxon>
        <taxon>Eutheria</taxon>
        <taxon>Euarchontoglires</taxon>
        <taxon>Glires</taxon>
        <taxon>Rodentia</taxon>
        <taxon>Hystricomorpha</taxon>
        <taxon>Bathyergidae</taxon>
        <taxon>Fukomys</taxon>
    </lineage>
</organism>
<dbReference type="EC" id="2.3.2.31" evidence="2"/>
<dbReference type="SMART" id="SM00647">
    <property type="entry name" value="IBR"/>
    <property type="match status" value="1"/>
</dbReference>
<feature type="region of interest" description="Disordered" evidence="9">
    <location>
        <begin position="1"/>
        <end position="35"/>
    </location>
</feature>
<dbReference type="GO" id="GO:0061630">
    <property type="term" value="F:ubiquitin protein ligase activity"/>
    <property type="evidence" value="ECO:0007669"/>
    <property type="project" value="UniProtKB-EC"/>
</dbReference>
<keyword evidence="5" id="KW-0677">Repeat</keyword>
<dbReference type="InterPro" id="IPR044066">
    <property type="entry name" value="TRIAD_supradom"/>
</dbReference>
<dbReference type="PANTHER" id="PTHR11685">
    <property type="entry name" value="RBR FAMILY RING FINGER AND IBR DOMAIN-CONTAINING"/>
    <property type="match status" value="1"/>
</dbReference>
<dbReference type="SUPFAM" id="SSF57850">
    <property type="entry name" value="RING/U-box"/>
    <property type="match status" value="1"/>
</dbReference>
<evidence type="ECO:0000256" key="3">
    <source>
        <dbReference type="ARBA" id="ARBA00022679"/>
    </source>
</evidence>
<dbReference type="Gene3D" id="1.20.120.1750">
    <property type="match status" value="2"/>
</dbReference>
<dbReference type="Proteomes" id="UP000028990">
    <property type="component" value="Unassembled WGS sequence"/>
</dbReference>
<evidence type="ECO:0000256" key="9">
    <source>
        <dbReference type="SAM" id="MobiDB-lite"/>
    </source>
</evidence>
<reference evidence="11 12" key="1">
    <citation type="submission" date="2013-11" db="EMBL/GenBank/DDBJ databases">
        <title>The Damaraland mole rat (Fukomys damarensis) genome and evolution of African mole rats.</title>
        <authorList>
            <person name="Gladyshev V.N."/>
            <person name="Fang X."/>
        </authorList>
    </citation>
    <scope>NUCLEOTIDE SEQUENCE [LARGE SCALE GENOMIC DNA]</scope>
    <source>
        <tissue evidence="11">Liver</tissue>
    </source>
</reference>
<dbReference type="AlphaFoldDB" id="A0A091E4Y5"/>
<evidence type="ECO:0000256" key="8">
    <source>
        <dbReference type="ARBA" id="ARBA00022833"/>
    </source>
</evidence>
<keyword evidence="6" id="KW-0863">Zinc-finger</keyword>
<dbReference type="PROSITE" id="PS51873">
    <property type="entry name" value="TRIAD"/>
    <property type="match status" value="1"/>
</dbReference>
<evidence type="ECO:0000313" key="11">
    <source>
        <dbReference type="EMBL" id="KFO38427.1"/>
    </source>
</evidence>
<dbReference type="InterPro" id="IPR031127">
    <property type="entry name" value="E3_UB_ligase_RBR"/>
</dbReference>
<evidence type="ECO:0000256" key="6">
    <source>
        <dbReference type="ARBA" id="ARBA00022771"/>
    </source>
</evidence>
<dbReference type="EMBL" id="KN120511">
    <property type="protein sequence ID" value="KFO38427.1"/>
    <property type="molecule type" value="Genomic_DNA"/>
</dbReference>